<dbReference type="EMBL" id="JABBWM010000109">
    <property type="protein sequence ID" value="KAG2089738.1"/>
    <property type="molecule type" value="Genomic_DNA"/>
</dbReference>
<accession>A0A9P7EUR2</accession>
<name>A0A9P7EUR2_9AGAM</name>
<dbReference type="AlphaFoldDB" id="A0A9P7EUR2"/>
<protein>
    <submittedName>
        <fullName evidence="1">Uncharacterized protein</fullName>
    </submittedName>
</protein>
<organism evidence="1 2">
    <name type="scientific">Suillus discolor</name>
    <dbReference type="NCBI Taxonomy" id="1912936"/>
    <lineage>
        <taxon>Eukaryota</taxon>
        <taxon>Fungi</taxon>
        <taxon>Dikarya</taxon>
        <taxon>Basidiomycota</taxon>
        <taxon>Agaricomycotina</taxon>
        <taxon>Agaricomycetes</taxon>
        <taxon>Agaricomycetidae</taxon>
        <taxon>Boletales</taxon>
        <taxon>Suillineae</taxon>
        <taxon>Suillaceae</taxon>
        <taxon>Suillus</taxon>
    </lineage>
</organism>
<comment type="caution">
    <text evidence="1">The sequence shown here is derived from an EMBL/GenBank/DDBJ whole genome shotgun (WGS) entry which is preliminary data.</text>
</comment>
<dbReference type="GeneID" id="64696687"/>
<reference evidence="1" key="1">
    <citation type="journal article" date="2020" name="New Phytol.">
        <title>Comparative genomics reveals dynamic genome evolution in host specialist ectomycorrhizal fungi.</title>
        <authorList>
            <person name="Lofgren L.A."/>
            <person name="Nguyen N.H."/>
            <person name="Vilgalys R."/>
            <person name="Ruytinx J."/>
            <person name="Liao H.L."/>
            <person name="Branco S."/>
            <person name="Kuo A."/>
            <person name="LaButti K."/>
            <person name="Lipzen A."/>
            <person name="Andreopoulos W."/>
            <person name="Pangilinan J."/>
            <person name="Riley R."/>
            <person name="Hundley H."/>
            <person name="Na H."/>
            <person name="Barry K."/>
            <person name="Grigoriev I.V."/>
            <person name="Stajich J.E."/>
            <person name="Kennedy P.G."/>
        </authorList>
    </citation>
    <scope>NUCLEOTIDE SEQUENCE</scope>
    <source>
        <strain evidence="1">FC423</strain>
    </source>
</reference>
<keyword evidence="2" id="KW-1185">Reference proteome</keyword>
<gene>
    <name evidence="1" type="ORF">F5147DRAFT_658338</name>
</gene>
<sequence>MTPRTVWFVTPEQPYLGNTPSMFSIYGSNVDSNSPAVLHLPLDADPIAWWGAYVPLESWTPPKLRKSKFKGVVGLADYPCFQTYKLCFNGHFDEVTSMLSDMYLLESMRTSDIMGSIADITRSNDRDPHDCGWDNPSLQGSAEAYASEWHHPGHDVGIAGSSELVADAYNCGWDDVMHDESIMLAVEDRYDCGWGDPMDTDKLFPVVMEEQHHEDVDPSVAEDPYDCGWDGREVEPTVTAGDDMVDLVSSGMPIGMPSTHAGNENNVFQHAEHSMRHAIRHLRSIWHQDVNSYLNNILPTTEGGRDPMPALTHMANRDGLGKYSDAVIKATELSEGIATIHHFLNVHRRLMEQLDDMITTCERGGRAT</sequence>
<dbReference type="Proteomes" id="UP000823399">
    <property type="component" value="Unassembled WGS sequence"/>
</dbReference>
<proteinExistence type="predicted"/>
<evidence type="ECO:0000313" key="1">
    <source>
        <dbReference type="EMBL" id="KAG2089738.1"/>
    </source>
</evidence>
<dbReference type="RefSeq" id="XP_041285990.1">
    <property type="nucleotide sequence ID" value="XM_041434428.1"/>
</dbReference>
<evidence type="ECO:0000313" key="2">
    <source>
        <dbReference type="Proteomes" id="UP000823399"/>
    </source>
</evidence>